<dbReference type="PROSITE" id="PS50045">
    <property type="entry name" value="SIGMA54_INTERACT_4"/>
    <property type="match status" value="1"/>
</dbReference>
<dbReference type="InterPro" id="IPR009057">
    <property type="entry name" value="Homeodomain-like_sf"/>
</dbReference>
<evidence type="ECO:0000256" key="6">
    <source>
        <dbReference type="PROSITE-ProRule" id="PRU00169"/>
    </source>
</evidence>
<dbReference type="SUPFAM" id="SSF52172">
    <property type="entry name" value="CheY-like"/>
    <property type="match status" value="1"/>
</dbReference>
<dbReference type="SUPFAM" id="SSF46689">
    <property type="entry name" value="Homeodomain-like"/>
    <property type="match status" value="1"/>
</dbReference>
<dbReference type="PANTHER" id="PTHR32071:SF117">
    <property type="entry name" value="PTS-DEPENDENT DIHYDROXYACETONE KINASE OPERON REGULATORY PROTEIN-RELATED"/>
    <property type="match status" value="1"/>
</dbReference>
<evidence type="ECO:0000256" key="1">
    <source>
        <dbReference type="ARBA" id="ARBA00022741"/>
    </source>
</evidence>
<dbReference type="InterPro" id="IPR003593">
    <property type="entry name" value="AAA+_ATPase"/>
</dbReference>
<dbReference type="Gene3D" id="1.10.8.60">
    <property type="match status" value="1"/>
</dbReference>
<gene>
    <name evidence="9" type="ORF">WJU22_24410</name>
</gene>
<dbReference type="InterPro" id="IPR011006">
    <property type="entry name" value="CheY-like_superfamily"/>
</dbReference>
<dbReference type="PANTHER" id="PTHR32071">
    <property type="entry name" value="TRANSCRIPTIONAL REGULATORY PROTEIN"/>
    <property type="match status" value="1"/>
</dbReference>
<evidence type="ECO:0000256" key="4">
    <source>
        <dbReference type="ARBA" id="ARBA00023125"/>
    </source>
</evidence>
<dbReference type="PROSITE" id="PS00675">
    <property type="entry name" value="SIGMA54_INTERACT_1"/>
    <property type="match status" value="1"/>
</dbReference>
<dbReference type="InterPro" id="IPR058031">
    <property type="entry name" value="AAA_lid_NorR"/>
</dbReference>
<protein>
    <submittedName>
        <fullName evidence="9">Sigma 54-interacting response regulator</fullName>
    </submittedName>
</protein>
<dbReference type="PROSITE" id="PS00676">
    <property type="entry name" value="SIGMA54_INTERACT_2"/>
    <property type="match status" value="1"/>
</dbReference>
<dbReference type="Gene3D" id="1.10.10.60">
    <property type="entry name" value="Homeodomain-like"/>
    <property type="match status" value="1"/>
</dbReference>
<evidence type="ECO:0000259" key="7">
    <source>
        <dbReference type="PROSITE" id="PS50045"/>
    </source>
</evidence>
<keyword evidence="1" id="KW-0547">Nucleotide-binding</keyword>
<organism evidence="9 10">
    <name type="scientific">Chitinophaga caseinilytica</name>
    <dbReference type="NCBI Taxonomy" id="2267521"/>
    <lineage>
        <taxon>Bacteria</taxon>
        <taxon>Pseudomonadati</taxon>
        <taxon>Bacteroidota</taxon>
        <taxon>Chitinophagia</taxon>
        <taxon>Chitinophagales</taxon>
        <taxon>Chitinophagaceae</taxon>
        <taxon>Chitinophaga</taxon>
    </lineage>
</organism>
<dbReference type="SMART" id="SM00382">
    <property type="entry name" value="AAA"/>
    <property type="match status" value="1"/>
</dbReference>
<keyword evidence="10" id="KW-1185">Reference proteome</keyword>
<dbReference type="CDD" id="cd17534">
    <property type="entry name" value="REC_DC-like"/>
    <property type="match status" value="1"/>
</dbReference>
<dbReference type="Gene3D" id="3.40.50.2300">
    <property type="match status" value="1"/>
</dbReference>
<evidence type="ECO:0000256" key="5">
    <source>
        <dbReference type="ARBA" id="ARBA00023163"/>
    </source>
</evidence>
<dbReference type="Pfam" id="PF00158">
    <property type="entry name" value="Sigma54_activat"/>
    <property type="match status" value="1"/>
</dbReference>
<dbReference type="InterPro" id="IPR025943">
    <property type="entry name" value="Sigma_54_int_dom_ATP-bd_2"/>
</dbReference>
<evidence type="ECO:0000256" key="2">
    <source>
        <dbReference type="ARBA" id="ARBA00022840"/>
    </source>
</evidence>
<keyword evidence="2" id="KW-0067">ATP-binding</keyword>
<proteinExistence type="predicted"/>
<evidence type="ECO:0000256" key="3">
    <source>
        <dbReference type="ARBA" id="ARBA00023015"/>
    </source>
</evidence>
<feature type="domain" description="Response regulatory" evidence="8">
    <location>
        <begin position="4"/>
        <end position="118"/>
    </location>
</feature>
<dbReference type="CDD" id="cd00009">
    <property type="entry name" value="AAA"/>
    <property type="match status" value="1"/>
</dbReference>
<keyword evidence="3" id="KW-0805">Transcription regulation</keyword>
<dbReference type="SMART" id="SM00448">
    <property type="entry name" value="REC"/>
    <property type="match status" value="1"/>
</dbReference>
<name>A0ABZ2Z394_9BACT</name>
<dbReference type="RefSeq" id="WP_341840788.1">
    <property type="nucleotide sequence ID" value="NZ_CP149792.1"/>
</dbReference>
<feature type="modified residue" description="4-aspartylphosphate" evidence="6">
    <location>
        <position position="54"/>
    </location>
</feature>
<dbReference type="InterPro" id="IPR025662">
    <property type="entry name" value="Sigma_54_int_dom_ATP-bd_1"/>
</dbReference>
<keyword evidence="6" id="KW-0597">Phosphoprotein</keyword>
<reference evidence="9 10" key="1">
    <citation type="submission" date="2024-03" db="EMBL/GenBank/DDBJ databases">
        <title>Chitinophaga caseinilytica sp. nov., a casein hydrolysing bacterium isolated from forest soil.</title>
        <authorList>
            <person name="Lee D.S."/>
            <person name="Han D.M."/>
            <person name="Baek J.H."/>
            <person name="Choi D.G."/>
            <person name="Jeon J.H."/>
            <person name="Jeon C.O."/>
        </authorList>
    </citation>
    <scope>NUCLEOTIDE SEQUENCE [LARGE SCALE GENOMIC DNA]</scope>
    <source>
        <strain evidence="9 10">KACC 19118</strain>
    </source>
</reference>
<evidence type="ECO:0000259" key="8">
    <source>
        <dbReference type="PROSITE" id="PS50110"/>
    </source>
</evidence>
<dbReference type="InterPro" id="IPR001789">
    <property type="entry name" value="Sig_transdc_resp-reg_receiver"/>
</dbReference>
<sequence>MNEKVLIVEDQFIEANDLRLMLEKAGYRVCGIARSVPQAQELIRQDKPDLVLLDIFLKGRQTGIDLAHELREQHIAFIYLSANSSQDVLTAAKATQPYGFLVKPFRERDVLATLEIARFRHENSLESHLRRETALRKELAQLQASGGTPEQRLLQAGIALQPYVPFEYLSVSFRRNGEVRHLRDYRRIGFNEYQELGATELGNITGLPADALEKLLSAQPWETPALFNGADFTREQRNVPLMQQLAKSFHLQSSFVYPFTLHNGHTCILHFYSKLPDAFQQPHTEICHRQRDLLAELAESSAGAAPEREGTPAARKAPPAKVFNGIVGNSHLLLKVFDHLSQAAPIDTSILILGESGTGKERIADCIHQLSPRRNKPLVKVNCAALPATLIESELFGHEKGAFTGAMDRRIGKFEQAHEGTVFLDEIGEMPVELQAKLLRVLQEREIERLGSRAPIKINVRFIAATNRNLEKEVAEGRFRLDLYYRLNVFPLTLPSLRDRAEDIPLLVQHFIDVFNNKTGKRIQGVSDKVMAQLQQYHWPGNIRELEHMIERGMLLNRGPLIEEIMLPGNPRPPEPVQSTTNILPDSRVKTIHENERDHILSVLKKCNGRVWGAGGAAELLQIPPTTLHSKMKKLGIRKEHLS</sequence>
<dbReference type="Proteomes" id="UP001449657">
    <property type="component" value="Chromosome"/>
</dbReference>
<dbReference type="SUPFAM" id="SSF52540">
    <property type="entry name" value="P-loop containing nucleoside triphosphate hydrolases"/>
    <property type="match status" value="1"/>
</dbReference>
<evidence type="ECO:0000313" key="9">
    <source>
        <dbReference type="EMBL" id="WZN46047.1"/>
    </source>
</evidence>
<feature type="domain" description="Sigma-54 factor interaction" evidence="7">
    <location>
        <begin position="326"/>
        <end position="555"/>
    </location>
</feature>
<dbReference type="PROSITE" id="PS50110">
    <property type="entry name" value="RESPONSE_REGULATORY"/>
    <property type="match status" value="1"/>
</dbReference>
<dbReference type="Pfam" id="PF00072">
    <property type="entry name" value="Response_reg"/>
    <property type="match status" value="1"/>
</dbReference>
<accession>A0ABZ2Z394</accession>
<dbReference type="InterPro" id="IPR002078">
    <property type="entry name" value="Sigma_54_int"/>
</dbReference>
<dbReference type="Gene3D" id="3.40.50.300">
    <property type="entry name" value="P-loop containing nucleotide triphosphate hydrolases"/>
    <property type="match status" value="1"/>
</dbReference>
<dbReference type="PROSITE" id="PS00688">
    <property type="entry name" value="SIGMA54_INTERACT_3"/>
    <property type="match status" value="1"/>
</dbReference>
<evidence type="ECO:0000313" key="10">
    <source>
        <dbReference type="Proteomes" id="UP001449657"/>
    </source>
</evidence>
<dbReference type="EMBL" id="CP150096">
    <property type="protein sequence ID" value="WZN46047.1"/>
    <property type="molecule type" value="Genomic_DNA"/>
</dbReference>
<keyword evidence="5" id="KW-0804">Transcription</keyword>
<keyword evidence="4" id="KW-0238">DNA-binding</keyword>
<dbReference type="InterPro" id="IPR027417">
    <property type="entry name" value="P-loop_NTPase"/>
</dbReference>
<dbReference type="InterPro" id="IPR025944">
    <property type="entry name" value="Sigma_54_int_dom_CS"/>
</dbReference>
<dbReference type="Pfam" id="PF25601">
    <property type="entry name" value="AAA_lid_14"/>
    <property type="match status" value="1"/>
</dbReference>